<feature type="compositionally biased region" description="Low complexity" evidence="1">
    <location>
        <begin position="426"/>
        <end position="439"/>
    </location>
</feature>
<evidence type="ECO:0000313" key="2">
    <source>
        <dbReference type="EMBL" id="KEF57838.1"/>
    </source>
</evidence>
<protein>
    <submittedName>
        <fullName evidence="2">Uncharacterized protein</fullName>
    </submittedName>
</protein>
<evidence type="ECO:0000313" key="3">
    <source>
        <dbReference type="Proteomes" id="UP000027920"/>
    </source>
</evidence>
<evidence type="ECO:0000256" key="1">
    <source>
        <dbReference type="SAM" id="MobiDB-lite"/>
    </source>
</evidence>
<feature type="region of interest" description="Disordered" evidence="1">
    <location>
        <begin position="301"/>
        <end position="439"/>
    </location>
</feature>
<feature type="compositionally biased region" description="Basic and acidic residues" evidence="1">
    <location>
        <begin position="404"/>
        <end position="414"/>
    </location>
</feature>
<dbReference type="GeneID" id="25280681"/>
<proteinExistence type="predicted"/>
<accession>A0A072PF13</accession>
<feature type="region of interest" description="Disordered" evidence="1">
    <location>
        <begin position="618"/>
        <end position="638"/>
    </location>
</feature>
<dbReference type="VEuPathDB" id="FungiDB:A1O9_05759"/>
<comment type="caution">
    <text evidence="2">The sequence shown here is derived from an EMBL/GenBank/DDBJ whole genome shotgun (WGS) entry which is preliminary data.</text>
</comment>
<name>A0A072PF13_9EURO</name>
<dbReference type="Proteomes" id="UP000027920">
    <property type="component" value="Unassembled WGS sequence"/>
</dbReference>
<sequence length="673" mass="74159">MQLRKIVSAPNRFDEEILVTKPRSTTKPAYPALMASQVGAFDPDNPPAAFPSLPLNSPPRRSNTSAGVPDSGPQAKDSGMNAWLGPDRRSAYVWRDLQTISAPVDYSVFGSLPTPERKQARSPDLWISLPLSLQYHIYKQLSLSRSDRIISRILGLSEKHFKELQAAVALRDESPASVSDIWNSCANSNTVREDSTVGDIMDIDSDIFQQNLNTMVFAGKYEVAYESEIMRAKTFLESRNVPSTILGIWVPDCTGSEDSTEFFRHLPKEVAKLVGFNDITLGLFSGGYRWQGTSRHVQSSFLRTDDSNSTKTTKIPVSGQLADASKDQELRPLISGSTPKRGRHPLATVTLAMEPLSPPRKTLGGTHHRKESSRIGPQNDTQGHGDERMSGGTQLRNRSSIPGTRDRDSYHQDSEWQIDDSSQDESGSPTPRPRISTTTASQICNAAFLTLEIKKKDELANVFNGHPPTYKNPGSRETTSLCSFPQNDTVHRKVVTLKYTSDNFNLTCTNSTSLPIRSSKGDFAAVNQGISKELSPPQDTISSYGVLLPSVKRKASFADISTVPMKRGRLGSTGTHTPSAIRAEKIVQSIETEDTNFPANTNSQWLFGSHDEVMLAQPQQNSPAGRLSDRAPSFSPIPENEHLEDFQALLKAQHHSAIRDERNDVRIVDNTSG</sequence>
<feature type="compositionally biased region" description="Polar residues" evidence="1">
    <location>
        <begin position="391"/>
        <end position="402"/>
    </location>
</feature>
<dbReference type="OrthoDB" id="4121287at2759"/>
<reference evidence="2 3" key="1">
    <citation type="submission" date="2013-03" db="EMBL/GenBank/DDBJ databases">
        <title>The Genome Sequence of Exophiala aquamarina CBS 119918.</title>
        <authorList>
            <consortium name="The Broad Institute Genomics Platform"/>
            <person name="Cuomo C."/>
            <person name="de Hoog S."/>
            <person name="Gorbushina A."/>
            <person name="Walker B."/>
            <person name="Young S.K."/>
            <person name="Zeng Q."/>
            <person name="Gargeya S."/>
            <person name="Fitzgerald M."/>
            <person name="Haas B."/>
            <person name="Abouelleil A."/>
            <person name="Allen A.W."/>
            <person name="Alvarado L."/>
            <person name="Arachchi H.M."/>
            <person name="Berlin A.M."/>
            <person name="Chapman S.B."/>
            <person name="Gainer-Dewar J."/>
            <person name="Goldberg J."/>
            <person name="Griggs A."/>
            <person name="Gujja S."/>
            <person name="Hansen M."/>
            <person name="Howarth C."/>
            <person name="Imamovic A."/>
            <person name="Ireland A."/>
            <person name="Larimer J."/>
            <person name="McCowan C."/>
            <person name="Murphy C."/>
            <person name="Pearson M."/>
            <person name="Poon T.W."/>
            <person name="Priest M."/>
            <person name="Roberts A."/>
            <person name="Saif S."/>
            <person name="Shea T."/>
            <person name="Sisk P."/>
            <person name="Sykes S."/>
            <person name="Wortman J."/>
            <person name="Nusbaum C."/>
            <person name="Birren B."/>
        </authorList>
    </citation>
    <scope>NUCLEOTIDE SEQUENCE [LARGE SCALE GENOMIC DNA]</scope>
    <source>
        <strain evidence="2 3">CBS 119918</strain>
    </source>
</reference>
<dbReference type="AlphaFoldDB" id="A0A072PF13"/>
<dbReference type="HOGENOM" id="CLU_408271_0_0_1"/>
<feature type="region of interest" description="Disordered" evidence="1">
    <location>
        <begin position="37"/>
        <end position="83"/>
    </location>
</feature>
<dbReference type="RefSeq" id="XP_013260428.1">
    <property type="nucleotide sequence ID" value="XM_013404974.1"/>
</dbReference>
<organism evidence="2 3">
    <name type="scientific">Exophiala aquamarina CBS 119918</name>
    <dbReference type="NCBI Taxonomy" id="1182545"/>
    <lineage>
        <taxon>Eukaryota</taxon>
        <taxon>Fungi</taxon>
        <taxon>Dikarya</taxon>
        <taxon>Ascomycota</taxon>
        <taxon>Pezizomycotina</taxon>
        <taxon>Eurotiomycetes</taxon>
        <taxon>Chaetothyriomycetidae</taxon>
        <taxon>Chaetothyriales</taxon>
        <taxon>Herpotrichiellaceae</taxon>
        <taxon>Exophiala</taxon>
    </lineage>
</organism>
<gene>
    <name evidence="2" type="ORF">A1O9_05759</name>
</gene>
<feature type="compositionally biased region" description="Low complexity" evidence="1">
    <location>
        <begin position="50"/>
        <end position="63"/>
    </location>
</feature>
<keyword evidence="3" id="KW-1185">Reference proteome</keyword>
<dbReference type="EMBL" id="AMGV01000004">
    <property type="protein sequence ID" value="KEF57838.1"/>
    <property type="molecule type" value="Genomic_DNA"/>
</dbReference>